<evidence type="ECO:0000259" key="6">
    <source>
        <dbReference type="PROSITE" id="PS50173"/>
    </source>
</evidence>
<keyword evidence="3" id="KW-0741">SOS mutagenesis</keyword>
<dbReference type="InterPro" id="IPR017961">
    <property type="entry name" value="DNA_pol_Y-fam_little_finger"/>
</dbReference>
<dbReference type="Pfam" id="PF11798">
    <property type="entry name" value="IMS_HHH"/>
    <property type="match status" value="1"/>
</dbReference>
<dbReference type="Gene3D" id="3.40.1170.60">
    <property type="match status" value="1"/>
</dbReference>
<dbReference type="Pfam" id="PF11799">
    <property type="entry name" value="IMS_C"/>
    <property type="match status" value="1"/>
</dbReference>
<reference evidence="7 8" key="1">
    <citation type="submission" date="2023-10" db="EMBL/GenBank/DDBJ databases">
        <title>Psychrosphaera aquimaarina strain SW33 isolated from seawater.</title>
        <authorList>
            <person name="Bayburt H."/>
            <person name="Kim J.M."/>
            <person name="Choi B.J."/>
            <person name="Jeon C.O."/>
        </authorList>
    </citation>
    <scope>NUCLEOTIDE SEQUENCE [LARGE SCALE GENOMIC DNA]</scope>
    <source>
        <strain evidence="7 8">KCTC 52743</strain>
    </source>
</reference>
<protein>
    <submittedName>
        <fullName evidence="7">Y-family DNA polymerase</fullName>
    </submittedName>
</protein>
<evidence type="ECO:0000256" key="5">
    <source>
        <dbReference type="ARBA" id="ARBA00023236"/>
    </source>
</evidence>
<evidence type="ECO:0000313" key="8">
    <source>
        <dbReference type="Proteomes" id="UP001257914"/>
    </source>
</evidence>
<keyword evidence="4" id="KW-0234">DNA repair</keyword>
<dbReference type="InterPro" id="IPR050116">
    <property type="entry name" value="DNA_polymerase-Y"/>
</dbReference>
<evidence type="ECO:0000256" key="1">
    <source>
        <dbReference type="ARBA" id="ARBA00010945"/>
    </source>
</evidence>
<accession>A0ABU3R1C8</accession>
<sequence>MFALVDAVAFYASAEKVFDPSIRKRPVVVLTNNDGCVCAVSPEARKLNVPKFEPYFKLRNFLQQHQVVIRSSNYELYADLSSRMMSVIGRFCDNQYIYSIDESFLQFTGFQSIINDWYAYGQEIRLAVWRETKLPVGVGFGITPTLSKAANHAAKKLAGYNGVAVIDDDHSANEILAKMSVTDVWGIGGRLGKKLNMMHIHTALDLKKQNPKHMRKQFSVVVERTVEELNGQVCLSWDDVKQAKQEIFSTRSFGERVTNIHDLKAALSTHCSIVAKKLRQQGSMTKRLVVFAHSSQHEGNFYKRSFLYDFPVPTSDSRVLANAVNEILPHIFAPGVRFYKAGIGAIELVSEQYMQGDLFSPTLDNKKLMGSIDSINKMFGKGTIKLASEQQTKTWEMKRAFLSPRYTTRWSDIPKIQC</sequence>
<dbReference type="CDD" id="cd01700">
    <property type="entry name" value="PolY_Pol_V_umuC"/>
    <property type="match status" value="1"/>
</dbReference>
<dbReference type="PROSITE" id="PS50173">
    <property type="entry name" value="UMUC"/>
    <property type="match status" value="1"/>
</dbReference>
<proteinExistence type="inferred from homology"/>
<dbReference type="InterPro" id="IPR043502">
    <property type="entry name" value="DNA/RNA_pol_sf"/>
</dbReference>
<comment type="similarity">
    <text evidence="1">Belongs to the DNA polymerase type-Y family.</text>
</comment>
<dbReference type="Proteomes" id="UP001257914">
    <property type="component" value="Unassembled WGS sequence"/>
</dbReference>
<dbReference type="Gene3D" id="1.10.150.20">
    <property type="entry name" value="5' to 3' exonuclease, C-terminal subdomain"/>
    <property type="match status" value="1"/>
</dbReference>
<dbReference type="PANTHER" id="PTHR11076:SF34">
    <property type="entry name" value="PROTEIN UMUC"/>
    <property type="match status" value="1"/>
</dbReference>
<dbReference type="InterPro" id="IPR025188">
    <property type="entry name" value="DUF4113"/>
</dbReference>
<dbReference type="InterPro" id="IPR043128">
    <property type="entry name" value="Rev_trsase/Diguanyl_cyclase"/>
</dbReference>
<dbReference type="Pfam" id="PF13438">
    <property type="entry name" value="DUF4113"/>
    <property type="match status" value="1"/>
</dbReference>
<evidence type="ECO:0000256" key="2">
    <source>
        <dbReference type="ARBA" id="ARBA00022763"/>
    </source>
</evidence>
<dbReference type="PANTHER" id="PTHR11076">
    <property type="entry name" value="DNA REPAIR POLYMERASE UMUC / TRANSFERASE FAMILY MEMBER"/>
    <property type="match status" value="1"/>
</dbReference>
<keyword evidence="8" id="KW-1185">Reference proteome</keyword>
<organism evidence="7 8">
    <name type="scientific">Psychrosphaera aquimarina</name>
    <dbReference type="NCBI Taxonomy" id="2044854"/>
    <lineage>
        <taxon>Bacteria</taxon>
        <taxon>Pseudomonadati</taxon>
        <taxon>Pseudomonadota</taxon>
        <taxon>Gammaproteobacteria</taxon>
        <taxon>Alteromonadales</taxon>
        <taxon>Pseudoalteromonadaceae</taxon>
        <taxon>Psychrosphaera</taxon>
    </lineage>
</organism>
<dbReference type="SUPFAM" id="SSF56672">
    <property type="entry name" value="DNA/RNA polymerases"/>
    <property type="match status" value="1"/>
</dbReference>
<comment type="caution">
    <text evidence="7">The sequence shown here is derived from an EMBL/GenBank/DDBJ whole genome shotgun (WGS) entry which is preliminary data.</text>
</comment>
<evidence type="ECO:0000256" key="3">
    <source>
        <dbReference type="ARBA" id="ARBA00023199"/>
    </source>
</evidence>
<dbReference type="InterPro" id="IPR001126">
    <property type="entry name" value="UmuC"/>
</dbReference>
<feature type="domain" description="UmuC" evidence="6">
    <location>
        <begin position="2"/>
        <end position="188"/>
    </location>
</feature>
<dbReference type="InterPro" id="IPR024728">
    <property type="entry name" value="PolY_HhH_motif"/>
</dbReference>
<evidence type="ECO:0000256" key="4">
    <source>
        <dbReference type="ARBA" id="ARBA00023204"/>
    </source>
</evidence>
<name>A0ABU3R1C8_9GAMM</name>
<gene>
    <name evidence="7" type="ORF">RT723_10835</name>
</gene>
<dbReference type="Gene3D" id="3.30.70.270">
    <property type="match status" value="1"/>
</dbReference>
<dbReference type="EMBL" id="JAWCUA010000007">
    <property type="protein sequence ID" value="MDU0113484.1"/>
    <property type="molecule type" value="Genomic_DNA"/>
</dbReference>
<dbReference type="RefSeq" id="WP_315947098.1">
    <property type="nucleotide sequence ID" value="NZ_JAWCUA010000007.1"/>
</dbReference>
<keyword evidence="2" id="KW-0227">DNA damage</keyword>
<keyword evidence="5" id="KW-0742">SOS response</keyword>
<dbReference type="Pfam" id="PF00817">
    <property type="entry name" value="IMS"/>
    <property type="match status" value="1"/>
</dbReference>
<evidence type="ECO:0000313" key="7">
    <source>
        <dbReference type="EMBL" id="MDU0113484.1"/>
    </source>
</evidence>